<dbReference type="RefSeq" id="WP_052433899.1">
    <property type="nucleotide sequence ID" value="NZ_CP007026.1"/>
</dbReference>
<dbReference type="SUPFAM" id="SSF46785">
    <property type="entry name" value="Winged helix' DNA-binding domain"/>
    <property type="match status" value="1"/>
</dbReference>
<feature type="region of interest" description="Disordered" evidence="1">
    <location>
        <begin position="20"/>
        <end position="132"/>
    </location>
</feature>
<protein>
    <submittedName>
        <fullName evidence="2">Uncharacterized protein</fullName>
    </submittedName>
</protein>
<dbReference type="GO" id="GO:0000786">
    <property type="term" value="C:nucleosome"/>
    <property type="evidence" value="ECO:0007669"/>
    <property type="project" value="InterPro"/>
</dbReference>
<evidence type="ECO:0000313" key="3">
    <source>
        <dbReference type="Proteomes" id="UP000030944"/>
    </source>
</evidence>
<accession>A0A0A7V219</accession>
<dbReference type="Proteomes" id="UP000030944">
    <property type="component" value="Chromosome"/>
</dbReference>
<dbReference type="GO" id="GO:0006334">
    <property type="term" value="P:nucleosome assembly"/>
    <property type="evidence" value="ECO:0007669"/>
    <property type="project" value="InterPro"/>
</dbReference>
<dbReference type="STRING" id="1410606.T478_1087"/>
<name>A0A0A7V219_9ARCH</name>
<dbReference type="PRINTS" id="PR00624">
    <property type="entry name" value="HISTONEH5"/>
</dbReference>
<gene>
    <name evidence="2" type="ORF">T478_1087</name>
</gene>
<sequence>MSKKEIDPETASQIKKELAELRAQLENQKKSKKKAAKPKAEKKAAKPKAEKKAAKPKAEKKAAKPKAEKKAAKPKAEKKSAKPKAEKPKKLTKAQIAQAKKDAKAAKEKEEAEAKAAKEAAERTPEDDLEEQFSDEQIRNFQIEKMDMDKLTNKVCEIIAEFEDKGVLQSELWKKLKLNSRDGSRLALRLERRGLISREKILQKGRWTYKLIIEQAPIKLESLIDSPCLTCPVEQKCDFENAYPEPSPLHCQLIENWVAVEFKKKK</sequence>
<dbReference type="GO" id="GO:0030527">
    <property type="term" value="F:structural constituent of chromatin"/>
    <property type="evidence" value="ECO:0007669"/>
    <property type="project" value="InterPro"/>
</dbReference>
<reference evidence="2 3" key="1">
    <citation type="journal article" date="2015" name="Proc. Natl. Acad. Sci. U.S.A.">
        <title>Genomic and proteomic characterization of "Candidatus Nitrosopelagicus brevis": An ammonia-oxidizing archaeon from the open ocean.</title>
        <authorList>
            <person name="Santoro A.E."/>
            <person name="Dupont C.L."/>
            <person name="Richter R.A."/>
            <person name="Craig M.T."/>
            <person name="Carini P."/>
            <person name="McIlvin M.R."/>
            <person name="Yang Y."/>
            <person name="Orsi W.D."/>
            <person name="Moran D.M."/>
            <person name="Saito M.A."/>
        </authorList>
    </citation>
    <scope>NUCLEOTIDE SEQUENCE [LARGE SCALE GENOMIC DNA]</scope>
    <source>
        <strain evidence="3">V2</strain>
    </source>
</reference>
<dbReference type="OrthoDB" id="31046at2157"/>
<proteinExistence type="predicted"/>
<feature type="compositionally biased region" description="Basic and acidic residues" evidence="1">
    <location>
        <begin position="38"/>
        <end position="89"/>
    </location>
</feature>
<dbReference type="GeneID" id="55863158"/>
<dbReference type="EMBL" id="CP007026">
    <property type="protein sequence ID" value="AJA92928.1"/>
    <property type="molecule type" value="Genomic_DNA"/>
</dbReference>
<organism evidence="2 3">
    <name type="scientific">Candidatus Nitrosopelagicus brevis</name>
    <dbReference type="NCBI Taxonomy" id="1410606"/>
    <lineage>
        <taxon>Archaea</taxon>
        <taxon>Nitrososphaerota</taxon>
    </lineage>
</organism>
<feature type="compositionally biased region" description="Basic and acidic residues" evidence="1">
    <location>
        <begin position="99"/>
        <end position="126"/>
    </location>
</feature>
<evidence type="ECO:0000256" key="1">
    <source>
        <dbReference type="SAM" id="MobiDB-lite"/>
    </source>
</evidence>
<dbReference type="InterPro" id="IPR036390">
    <property type="entry name" value="WH_DNA-bd_sf"/>
</dbReference>
<dbReference type="HOGENOM" id="CLU_1040523_0_0_2"/>
<evidence type="ECO:0000313" key="2">
    <source>
        <dbReference type="EMBL" id="AJA92928.1"/>
    </source>
</evidence>
<dbReference type="KEGG" id="nbv:T478_1087"/>
<dbReference type="AlphaFoldDB" id="A0A0A7V219"/>
<dbReference type="GO" id="GO:0003677">
    <property type="term" value="F:DNA binding"/>
    <property type="evidence" value="ECO:0007669"/>
    <property type="project" value="InterPro"/>
</dbReference>
<dbReference type="InterPro" id="IPR005819">
    <property type="entry name" value="H1/H5"/>
</dbReference>